<evidence type="ECO:0000313" key="3">
    <source>
        <dbReference type="Proteomes" id="UP000298416"/>
    </source>
</evidence>
<dbReference type="InterPro" id="IPR010684">
    <property type="entry name" value="RNA_pol_II_trans_fac_SIII_A"/>
</dbReference>
<keyword evidence="3" id="KW-1185">Reference proteome</keyword>
<proteinExistence type="predicted"/>
<reference evidence="2" key="1">
    <citation type="submission" date="2018-01" db="EMBL/GenBank/DDBJ databases">
        <authorList>
            <person name="Mao J.F."/>
        </authorList>
    </citation>
    <scope>NUCLEOTIDE SEQUENCE</scope>
    <source>
        <strain evidence="2">Huo1</strain>
        <tissue evidence="2">Leaf</tissue>
    </source>
</reference>
<dbReference type="AlphaFoldDB" id="A0A8X8XY01"/>
<dbReference type="Pfam" id="PF06881">
    <property type="entry name" value="Elongin_A"/>
    <property type="match status" value="1"/>
</dbReference>
<evidence type="ECO:0000256" key="1">
    <source>
        <dbReference type="SAM" id="MobiDB-lite"/>
    </source>
</evidence>
<gene>
    <name evidence="2" type="ORF">SASPL_117264</name>
</gene>
<accession>A0A8X8XY01</accession>
<dbReference type="Proteomes" id="UP000298416">
    <property type="component" value="Unassembled WGS sequence"/>
</dbReference>
<comment type="caution">
    <text evidence="2">The sequence shown here is derived from an EMBL/GenBank/DDBJ whole genome shotgun (WGS) entry which is preliminary data.</text>
</comment>
<dbReference type="Gene3D" id="6.10.250.3180">
    <property type="match status" value="1"/>
</dbReference>
<sequence>MMRKAPSLVDLCVYLAIDNVRYLGDVGETDHHLLERILCHCTLDQLMHIENSTSDRDLSPVTDKLWKRFFKDSFGEDSFDTVVEKMKQRKVTFKWKQLYEAKLKEREEATQKSLDRIKQRYHEEDAKKRTRQVQLCSKVPPSSKKRSFWGGETASNIYNTKSSIMKKSKLEFINSREVKNLAAMKNKVVHKNHSVMSKPKPVVTSRSASSPSSSNKMIKPFRRRF</sequence>
<organism evidence="2">
    <name type="scientific">Salvia splendens</name>
    <name type="common">Scarlet sage</name>
    <dbReference type="NCBI Taxonomy" id="180675"/>
    <lineage>
        <taxon>Eukaryota</taxon>
        <taxon>Viridiplantae</taxon>
        <taxon>Streptophyta</taxon>
        <taxon>Embryophyta</taxon>
        <taxon>Tracheophyta</taxon>
        <taxon>Spermatophyta</taxon>
        <taxon>Magnoliopsida</taxon>
        <taxon>eudicotyledons</taxon>
        <taxon>Gunneridae</taxon>
        <taxon>Pentapetalae</taxon>
        <taxon>asterids</taxon>
        <taxon>lamiids</taxon>
        <taxon>Lamiales</taxon>
        <taxon>Lamiaceae</taxon>
        <taxon>Nepetoideae</taxon>
        <taxon>Mentheae</taxon>
        <taxon>Salviinae</taxon>
        <taxon>Salvia</taxon>
        <taxon>Salvia subgen. Calosphace</taxon>
        <taxon>core Calosphace</taxon>
    </lineage>
</organism>
<feature type="region of interest" description="Disordered" evidence="1">
    <location>
        <begin position="191"/>
        <end position="225"/>
    </location>
</feature>
<dbReference type="OrthoDB" id="21513at2759"/>
<dbReference type="GO" id="GO:0070449">
    <property type="term" value="C:elongin complex"/>
    <property type="evidence" value="ECO:0007669"/>
    <property type="project" value="InterPro"/>
</dbReference>
<name>A0A8X8XY01_SALSN</name>
<dbReference type="PANTHER" id="PTHR47543">
    <property type="entry name" value="OS08G0169600 PROTEIN"/>
    <property type="match status" value="1"/>
</dbReference>
<dbReference type="PANTHER" id="PTHR47543:SF2">
    <property type="entry name" value="RNA POLYMERASE II TRANSCRIPTION FACTOR SIII SUBUNIT A"/>
    <property type="match status" value="1"/>
</dbReference>
<dbReference type="EMBL" id="PNBA02000006">
    <property type="protein sequence ID" value="KAG6420727.1"/>
    <property type="molecule type" value="Genomic_DNA"/>
</dbReference>
<evidence type="ECO:0000313" key="2">
    <source>
        <dbReference type="EMBL" id="KAG6420727.1"/>
    </source>
</evidence>
<reference evidence="2" key="2">
    <citation type="submission" date="2020-08" db="EMBL/GenBank/DDBJ databases">
        <title>Plant Genome Project.</title>
        <authorList>
            <person name="Zhang R.-G."/>
        </authorList>
    </citation>
    <scope>NUCLEOTIDE SEQUENCE</scope>
    <source>
        <strain evidence="2">Huo1</strain>
        <tissue evidence="2">Leaf</tissue>
    </source>
</reference>
<protein>
    <recommendedName>
        <fullName evidence="4">Elongin-A</fullName>
    </recommendedName>
</protein>
<dbReference type="GO" id="GO:0006368">
    <property type="term" value="P:transcription elongation by RNA polymerase II"/>
    <property type="evidence" value="ECO:0007669"/>
    <property type="project" value="InterPro"/>
</dbReference>
<feature type="compositionally biased region" description="Low complexity" evidence="1">
    <location>
        <begin position="205"/>
        <end position="214"/>
    </location>
</feature>
<evidence type="ECO:0008006" key="4">
    <source>
        <dbReference type="Google" id="ProtNLM"/>
    </source>
</evidence>